<feature type="domain" description="ABC3 transporter permease C-terminal" evidence="7">
    <location>
        <begin position="56"/>
        <end position="150"/>
    </location>
</feature>
<feature type="transmembrane region" description="Helical" evidence="6">
    <location>
        <begin position="130"/>
        <end position="154"/>
    </location>
</feature>
<evidence type="ECO:0000256" key="3">
    <source>
        <dbReference type="ARBA" id="ARBA00022692"/>
    </source>
</evidence>
<evidence type="ECO:0000259" key="7">
    <source>
        <dbReference type="Pfam" id="PF02687"/>
    </source>
</evidence>
<feature type="transmembrane region" description="Helical" evidence="6">
    <location>
        <begin position="12"/>
        <end position="31"/>
    </location>
</feature>
<dbReference type="OrthoDB" id="2034769at2"/>
<dbReference type="AlphaFoldDB" id="A0A1G6A459"/>
<proteinExistence type="predicted"/>
<feature type="transmembrane region" description="Helical" evidence="6">
    <location>
        <begin position="500"/>
        <end position="524"/>
    </location>
</feature>
<accession>A0A1G6A459</accession>
<feature type="transmembrane region" description="Helical" evidence="6">
    <location>
        <begin position="96"/>
        <end position="118"/>
    </location>
</feature>
<dbReference type="STRING" id="1732.SAMN02910417_00237"/>
<keyword evidence="3 6" id="KW-0812">Transmembrane</keyword>
<dbReference type="RefSeq" id="WP_090171258.1">
    <property type="nucleotide sequence ID" value="NZ_FMXR01000004.1"/>
</dbReference>
<keyword evidence="2" id="KW-1003">Cell membrane</keyword>
<evidence type="ECO:0000256" key="5">
    <source>
        <dbReference type="ARBA" id="ARBA00023136"/>
    </source>
</evidence>
<protein>
    <recommendedName>
        <fullName evidence="7">ABC3 transporter permease C-terminal domain-containing protein</fullName>
    </recommendedName>
</protein>
<organism evidence="8 9">
    <name type="scientific">Eubacterium oxidoreducens</name>
    <dbReference type="NCBI Taxonomy" id="1732"/>
    <lineage>
        <taxon>Bacteria</taxon>
        <taxon>Bacillati</taxon>
        <taxon>Bacillota</taxon>
        <taxon>Clostridia</taxon>
        <taxon>Eubacteriales</taxon>
        <taxon>Eubacteriaceae</taxon>
        <taxon>Eubacterium</taxon>
    </lineage>
</organism>
<gene>
    <name evidence="8" type="ORF">SAMN02910417_00237</name>
</gene>
<feature type="transmembrane region" description="Helical" evidence="6">
    <location>
        <begin position="51"/>
        <end position="76"/>
    </location>
</feature>
<dbReference type="Proteomes" id="UP000199228">
    <property type="component" value="Unassembled WGS sequence"/>
</dbReference>
<feature type="transmembrane region" description="Helical" evidence="6">
    <location>
        <begin position="471"/>
        <end position="494"/>
    </location>
</feature>
<keyword evidence="5 6" id="KW-0472">Membrane</keyword>
<dbReference type="EMBL" id="FMXR01000004">
    <property type="protein sequence ID" value="SDB03165.1"/>
    <property type="molecule type" value="Genomic_DNA"/>
</dbReference>
<dbReference type="GO" id="GO:0005886">
    <property type="term" value="C:plasma membrane"/>
    <property type="evidence" value="ECO:0007669"/>
    <property type="project" value="UniProtKB-SubCell"/>
</dbReference>
<name>A0A1G6A459_EUBOX</name>
<comment type="subcellular location">
    <subcellularLocation>
        <location evidence="1">Cell membrane</location>
        <topology evidence="1">Multi-pass membrane protein</topology>
    </subcellularLocation>
</comment>
<evidence type="ECO:0000313" key="9">
    <source>
        <dbReference type="Proteomes" id="UP000199228"/>
    </source>
</evidence>
<dbReference type="Pfam" id="PF02687">
    <property type="entry name" value="FtsX"/>
    <property type="match status" value="1"/>
</dbReference>
<feature type="transmembrane region" description="Helical" evidence="6">
    <location>
        <begin position="431"/>
        <end position="451"/>
    </location>
</feature>
<evidence type="ECO:0000256" key="6">
    <source>
        <dbReference type="SAM" id="Phobius"/>
    </source>
</evidence>
<dbReference type="InterPro" id="IPR003838">
    <property type="entry name" value="ABC3_permease_C"/>
</dbReference>
<evidence type="ECO:0000313" key="8">
    <source>
        <dbReference type="EMBL" id="SDB03165.1"/>
    </source>
</evidence>
<keyword evidence="9" id="KW-1185">Reference proteome</keyword>
<keyword evidence="4 6" id="KW-1133">Transmembrane helix</keyword>
<evidence type="ECO:0000256" key="2">
    <source>
        <dbReference type="ARBA" id="ARBA00022475"/>
    </source>
</evidence>
<evidence type="ECO:0000256" key="1">
    <source>
        <dbReference type="ARBA" id="ARBA00004651"/>
    </source>
</evidence>
<evidence type="ECO:0000256" key="4">
    <source>
        <dbReference type="ARBA" id="ARBA00022989"/>
    </source>
</evidence>
<sequence>MIRIFTKSKLLLFFDVFITFAVIELISFSYSRLAGDTGLMEDGAQVSDGLGFLKGIFVIILLLVMANLFYLMEYWLNKQKNELRVRKLCGANQMTLRRYLMLSLLLVWGAASVIAVFASRLFSLYIIKDIPWVFTIAVLVSFCFGIIQVFFGIIMDNICNKRAMRRRLVLVLRYCLFAGQMFFAVWVLLLAIYTFEGYADFIKSYESVYDSLQDAGFLTATVDAEYPDSDEETALEFEDYVDELTDGNYFSFLESSVEIQDGAPYDVVENYDKQYIAFYVTDLVPEIYEWTCTQGSLFTADQMSGAENDYIPVLLGADFEGVYSAGDVIDGIYYVQGILDEASFYLNPRWDGTAYDVKEMVVIPMKYGYQTWGGMLINQLNLLNATNEQIAAIQEKATIFGLTEMSYTKTSTQVATIKSDIHQALYENAEMVIILMVLCIVSQICVLLNLIQTRRKEFGIMMLCGATKFRIMKGMIAPIFVILVAETGICLAFYPKNLPIIVGAILFVLVSGILVAGIPIYKWVKIPAAELVRRKE</sequence>
<reference evidence="8 9" key="1">
    <citation type="submission" date="2016-10" db="EMBL/GenBank/DDBJ databases">
        <authorList>
            <person name="de Groot N.N."/>
        </authorList>
    </citation>
    <scope>NUCLEOTIDE SEQUENCE [LARGE SCALE GENOMIC DNA]</scope>
    <source>
        <strain evidence="8 9">DSM 3217</strain>
    </source>
</reference>
<feature type="transmembrane region" description="Helical" evidence="6">
    <location>
        <begin position="174"/>
        <end position="195"/>
    </location>
</feature>